<evidence type="ECO:0000256" key="4">
    <source>
        <dbReference type="ARBA" id="ARBA00022777"/>
    </source>
</evidence>
<organism evidence="7 8">
    <name type="scientific">Paramecium sonneborni</name>
    <dbReference type="NCBI Taxonomy" id="65129"/>
    <lineage>
        <taxon>Eukaryota</taxon>
        <taxon>Sar</taxon>
        <taxon>Alveolata</taxon>
        <taxon>Ciliophora</taxon>
        <taxon>Intramacronucleata</taxon>
        <taxon>Oligohymenophorea</taxon>
        <taxon>Peniculida</taxon>
        <taxon>Parameciidae</taxon>
        <taxon>Paramecium</taxon>
    </lineage>
</organism>
<proteinExistence type="predicted"/>
<dbReference type="GO" id="GO:0005524">
    <property type="term" value="F:ATP binding"/>
    <property type="evidence" value="ECO:0007669"/>
    <property type="project" value="UniProtKB-KW"/>
</dbReference>
<keyword evidence="4" id="KW-0418">Kinase</keyword>
<dbReference type="SMART" id="SM00220">
    <property type="entry name" value="S_TKc"/>
    <property type="match status" value="1"/>
</dbReference>
<keyword evidence="2" id="KW-0808">Transferase</keyword>
<dbReference type="InterPro" id="IPR050205">
    <property type="entry name" value="CDPK_Ser/Thr_kinases"/>
</dbReference>
<evidence type="ECO:0000256" key="3">
    <source>
        <dbReference type="ARBA" id="ARBA00022741"/>
    </source>
</evidence>
<dbReference type="InterPro" id="IPR000719">
    <property type="entry name" value="Prot_kinase_dom"/>
</dbReference>
<dbReference type="GO" id="GO:0004674">
    <property type="term" value="F:protein serine/threonine kinase activity"/>
    <property type="evidence" value="ECO:0007669"/>
    <property type="project" value="UniProtKB-KW"/>
</dbReference>
<feature type="domain" description="Protein kinase" evidence="6">
    <location>
        <begin position="139"/>
        <end position="389"/>
    </location>
</feature>
<dbReference type="Pfam" id="PF00069">
    <property type="entry name" value="Pkinase"/>
    <property type="match status" value="1"/>
</dbReference>
<gene>
    <name evidence="7" type="ORF">PSON_ATCC_30995.1.T0330148</name>
</gene>
<evidence type="ECO:0000259" key="6">
    <source>
        <dbReference type="PROSITE" id="PS50011"/>
    </source>
</evidence>
<dbReference type="PROSITE" id="PS50011">
    <property type="entry name" value="PROTEIN_KINASE_DOM"/>
    <property type="match status" value="1"/>
</dbReference>
<keyword evidence="8" id="KW-1185">Reference proteome</keyword>
<evidence type="ECO:0000256" key="5">
    <source>
        <dbReference type="ARBA" id="ARBA00022840"/>
    </source>
</evidence>
<reference evidence="7" key="1">
    <citation type="submission" date="2021-01" db="EMBL/GenBank/DDBJ databases">
        <authorList>
            <consortium name="Genoscope - CEA"/>
            <person name="William W."/>
        </authorList>
    </citation>
    <scope>NUCLEOTIDE SEQUENCE</scope>
</reference>
<evidence type="ECO:0000313" key="8">
    <source>
        <dbReference type="Proteomes" id="UP000692954"/>
    </source>
</evidence>
<keyword evidence="3" id="KW-0547">Nucleotide-binding</keyword>
<evidence type="ECO:0000256" key="1">
    <source>
        <dbReference type="ARBA" id="ARBA00022527"/>
    </source>
</evidence>
<comment type="caution">
    <text evidence="7">The sequence shown here is derived from an EMBL/GenBank/DDBJ whole genome shotgun (WGS) entry which is preliminary data.</text>
</comment>
<dbReference type="AlphaFoldDB" id="A0A8S1M4L4"/>
<keyword evidence="1" id="KW-0723">Serine/threonine-protein kinase</keyword>
<evidence type="ECO:0000313" key="7">
    <source>
        <dbReference type="EMBL" id="CAD8075280.1"/>
    </source>
</evidence>
<dbReference type="PANTHER" id="PTHR24349">
    <property type="entry name" value="SERINE/THREONINE-PROTEIN KINASE"/>
    <property type="match status" value="1"/>
</dbReference>
<dbReference type="EMBL" id="CAJJDN010000033">
    <property type="protein sequence ID" value="CAD8075280.1"/>
    <property type="molecule type" value="Genomic_DNA"/>
</dbReference>
<protein>
    <recommendedName>
        <fullName evidence="6">Protein kinase domain-containing protein</fullName>
    </recommendedName>
</protein>
<evidence type="ECO:0000256" key="2">
    <source>
        <dbReference type="ARBA" id="ARBA00022679"/>
    </source>
</evidence>
<keyword evidence="5" id="KW-0067">ATP-binding</keyword>
<accession>A0A8S1M4L4</accession>
<dbReference type="Proteomes" id="UP000692954">
    <property type="component" value="Unassembled WGS sequence"/>
</dbReference>
<name>A0A8S1M4L4_9CILI</name>
<sequence length="491" mass="58882">MQNVQVRSPKKYCPDQTYKEYLDCNQFKIILNNFVHPLHHKQWNHQPRLTEIKLNYLLTIMFDGNLVQEYCILYPNVLRIGIHNIQLSQYQIKKQSFLFNNNTCYLITLDNDILLLFKNEDVQLLWYYQMKEFSILKLFYLKFQLEQQLFQDFYKITNKKQNNEQLSAYFINKQQPYLEQTFGLLHESRHPAILQVKGIYEDQSNYIVVTDYYEGEPLFNALINGLQLNESQIASVFYQILILLRYLHDHEAYHGNLNALNVLINQETINMEIQVIGFVYYPFKQSDEVTQYWDWVSQFQYKSGQFGQIPGIHCDLYQLGVLLYMITFFKKNVLEMENKNDYIKMYIKYMSDFRIDHDLINLNIDILTGRIQMKLEMKTPNENYFHVFSLSQLDFIRKLLCQCSLMDAISNQWFINTQQKCKSQNQRQGTQNLKTIIEQREFSDEEQIKSQTKRNSVQSENSNEIDEYPIVENLIRNIIDYEKAPCKTHHC</sequence>
<dbReference type="OrthoDB" id="10349326at2759"/>